<dbReference type="eggNOG" id="KOG3328">
    <property type="taxonomic scope" value="Eukaryota"/>
</dbReference>
<dbReference type="PANTHER" id="PTHR21660">
    <property type="entry name" value="THIOESTERASE SUPERFAMILY MEMBER-RELATED"/>
    <property type="match status" value="1"/>
</dbReference>
<reference evidence="4 5" key="1">
    <citation type="submission" date="2010-05" db="EMBL/GenBank/DDBJ databases">
        <title>The Genome Sequence of Thecamonas trahens ATCC 50062.</title>
        <authorList>
            <consortium name="The Broad Institute Genome Sequencing Platform"/>
            <person name="Russ C."/>
            <person name="Cuomo C."/>
            <person name="Shea T."/>
            <person name="Young S.K."/>
            <person name="Zeng Q."/>
            <person name="Koehrsen M."/>
            <person name="Haas B."/>
            <person name="Borodovsky M."/>
            <person name="Guigo R."/>
            <person name="Alvarado L."/>
            <person name="Berlin A."/>
            <person name="Bochicchio J."/>
            <person name="Borenstein D."/>
            <person name="Chapman S."/>
            <person name="Chen Z."/>
            <person name="Freedman E."/>
            <person name="Gellesch M."/>
            <person name="Goldberg J."/>
            <person name="Griggs A."/>
            <person name="Gujja S."/>
            <person name="Heilman E."/>
            <person name="Heiman D."/>
            <person name="Hepburn T."/>
            <person name="Howarth C."/>
            <person name="Jen D."/>
            <person name="Larson L."/>
            <person name="Mehta T."/>
            <person name="Park D."/>
            <person name="Pearson M."/>
            <person name="Roberts A."/>
            <person name="Saif S."/>
            <person name="Shenoy N."/>
            <person name="Sisk P."/>
            <person name="Stolte C."/>
            <person name="Sykes S."/>
            <person name="Thomson T."/>
            <person name="Walk T."/>
            <person name="White J."/>
            <person name="Yandava C."/>
            <person name="Burger G."/>
            <person name="Gray M.W."/>
            <person name="Holland P.W.H."/>
            <person name="King N."/>
            <person name="Lang F.B.F."/>
            <person name="Roger A.J."/>
            <person name="Ruiz-Trillo I."/>
            <person name="Lander E."/>
            <person name="Nusbaum C."/>
        </authorList>
    </citation>
    <scope>NUCLEOTIDE SEQUENCE [LARGE SCALE GENOMIC DNA]</scope>
    <source>
        <strain evidence="4 5">ATCC 50062</strain>
    </source>
</reference>
<organism evidence="4 5">
    <name type="scientific">Thecamonas trahens ATCC 50062</name>
    <dbReference type="NCBI Taxonomy" id="461836"/>
    <lineage>
        <taxon>Eukaryota</taxon>
        <taxon>Apusozoa</taxon>
        <taxon>Apusomonadida</taxon>
        <taxon>Apusomonadidae</taxon>
        <taxon>Thecamonas</taxon>
    </lineage>
</organism>
<dbReference type="Proteomes" id="UP000054408">
    <property type="component" value="Unassembled WGS sequence"/>
</dbReference>
<dbReference type="GO" id="GO:0047617">
    <property type="term" value="F:fatty acyl-CoA hydrolase activity"/>
    <property type="evidence" value="ECO:0007669"/>
    <property type="project" value="InterPro"/>
</dbReference>
<feature type="domain" description="Thioesterase" evidence="3">
    <location>
        <begin position="53"/>
        <end position="127"/>
    </location>
</feature>
<evidence type="ECO:0000313" key="4">
    <source>
        <dbReference type="EMBL" id="KNC55760.1"/>
    </source>
</evidence>
<keyword evidence="5" id="KW-1185">Reference proteome</keyword>
<dbReference type="InterPro" id="IPR006683">
    <property type="entry name" value="Thioestr_dom"/>
</dbReference>
<name>A0A0L0DU29_THETB</name>
<dbReference type="EMBL" id="GL349503">
    <property type="protein sequence ID" value="KNC55760.1"/>
    <property type="molecule type" value="Genomic_DNA"/>
</dbReference>
<dbReference type="InterPro" id="IPR039298">
    <property type="entry name" value="ACOT13"/>
</dbReference>
<sequence>MEALSGLEKLLLSGRTPSFSSILAPHTSLVRVDEDGGEVVFDLVVGKEITNINGFLHGGAAATAVDVLSTIALVALAPEKTTTGGVSIEIHTQYTGAAPKGATITVTASARSVGSRIAFLDVDARDAVSGKSYFTGQHIKFIGSNPKIKSKL</sequence>
<accession>A0A0L0DU29</accession>
<dbReference type="InterPro" id="IPR029069">
    <property type="entry name" value="HotDog_dom_sf"/>
</dbReference>
<protein>
    <submittedName>
        <fullName evidence="4">Thioesterase superfamily member 2</fullName>
    </submittedName>
</protein>
<proteinExistence type="inferred from homology"/>
<dbReference type="PANTHER" id="PTHR21660:SF1">
    <property type="entry name" value="ACYL-COENZYME A THIOESTERASE 13"/>
    <property type="match status" value="1"/>
</dbReference>
<evidence type="ECO:0000256" key="2">
    <source>
        <dbReference type="ARBA" id="ARBA00022801"/>
    </source>
</evidence>
<dbReference type="GeneID" id="25569209"/>
<dbReference type="CDD" id="cd03443">
    <property type="entry name" value="PaaI_thioesterase"/>
    <property type="match status" value="1"/>
</dbReference>
<dbReference type="RefSeq" id="XP_013752912.1">
    <property type="nucleotide sequence ID" value="XM_013897458.1"/>
</dbReference>
<dbReference type="Pfam" id="PF03061">
    <property type="entry name" value="4HBT"/>
    <property type="match status" value="1"/>
</dbReference>
<comment type="similarity">
    <text evidence="1">Belongs to the thioesterase PaaI family.</text>
</comment>
<dbReference type="STRING" id="461836.A0A0L0DU29"/>
<evidence type="ECO:0000259" key="3">
    <source>
        <dbReference type="Pfam" id="PF03061"/>
    </source>
</evidence>
<dbReference type="OMA" id="YIESCAY"/>
<keyword evidence="2" id="KW-0378">Hydrolase</keyword>
<dbReference type="OrthoDB" id="46529at2759"/>
<evidence type="ECO:0000256" key="1">
    <source>
        <dbReference type="ARBA" id="ARBA00008324"/>
    </source>
</evidence>
<gene>
    <name evidence="4" type="ORF">AMSG_11158</name>
</gene>
<dbReference type="Gene3D" id="3.10.129.10">
    <property type="entry name" value="Hotdog Thioesterase"/>
    <property type="match status" value="1"/>
</dbReference>
<dbReference type="SUPFAM" id="SSF54637">
    <property type="entry name" value="Thioesterase/thiol ester dehydrase-isomerase"/>
    <property type="match status" value="1"/>
</dbReference>
<evidence type="ECO:0000313" key="5">
    <source>
        <dbReference type="Proteomes" id="UP000054408"/>
    </source>
</evidence>
<dbReference type="AlphaFoldDB" id="A0A0L0DU29"/>